<dbReference type="EMBL" id="HACG01031146">
    <property type="protein sequence ID" value="CEK78011.1"/>
    <property type="molecule type" value="Transcribed_RNA"/>
</dbReference>
<feature type="non-terminal residue" evidence="1">
    <location>
        <position position="1"/>
    </location>
</feature>
<reference evidence="1" key="1">
    <citation type="submission" date="2014-12" db="EMBL/GenBank/DDBJ databases">
        <title>Insight into the proteome of Arion vulgaris.</title>
        <authorList>
            <person name="Aradska J."/>
            <person name="Bulat T."/>
            <person name="Smidak R."/>
            <person name="Sarate P."/>
            <person name="Gangsoo J."/>
            <person name="Sialana F."/>
            <person name="Bilban M."/>
            <person name="Lubec G."/>
        </authorList>
    </citation>
    <scope>NUCLEOTIDE SEQUENCE</scope>
    <source>
        <tissue evidence="1">Skin</tissue>
    </source>
</reference>
<dbReference type="AlphaFoldDB" id="A0A0B7ADA8"/>
<protein>
    <submittedName>
        <fullName evidence="1">Uncharacterized protein</fullName>
    </submittedName>
</protein>
<accession>A0A0B7ADA8</accession>
<evidence type="ECO:0000313" key="1">
    <source>
        <dbReference type="EMBL" id="CEK78011.1"/>
    </source>
</evidence>
<organism evidence="1">
    <name type="scientific">Arion vulgaris</name>
    <dbReference type="NCBI Taxonomy" id="1028688"/>
    <lineage>
        <taxon>Eukaryota</taxon>
        <taxon>Metazoa</taxon>
        <taxon>Spiralia</taxon>
        <taxon>Lophotrochozoa</taxon>
        <taxon>Mollusca</taxon>
        <taxon>Gastropoda</taxon>
        <taxon>Heterobranchia</taxon>
        <taxon>Euthyneura</taxon>
        <taxon>Panpulmonata</taxon>
        <taxon>Eupulmonata</taxon>
        <taxon>Stylommatophora</taxon>
        <taxon>Helicina</taxon>
        <taxon>Arionoidea</taxon>
        <taxon>Arionidae</taxon>
        <taxon>Arion</taxon>
    </lineage>
</organism>
<sequence>VECATTVKDGNVEASLPTTPLQPEKVRLYGGDTGNKDWLLVTKRTSLHSGRTHRCSVSFNKYRRVGILMVLVAHCPECNDVRSVTSNY</sequence>
<gene>
    <name evidence="1" type="primary">ORF107812</name>
</gene>
<name>A0A0B7ADA8_9EUPU</name>
<proteinExistence type="predicted"/>